<dbReference type="EMBL" id="CAFBNR010000035">
    <property type="protein sequence ID" value="CAB4963943.1"/>
    <property type="molecule type" value="Genomic_DNA"/>
</dbReference>
<evidence type="ECO:0000313" key="3">
    <source>
        <dbReference type="EMBL" id="CAB4963943.1"/>
    </source>
</evidence>
<dbReference type="Gene3D" id="3.40.50.261">
    <property type="entry name" value="Succinyl-CoA synthetase domains"/>
    <property type="match status" value="2"/>
</dbReference>
<dbReference type="AlphaFoldDB" id="A0A6J7LAT3"/>
<gene>
    <name evidence="2" type="ORF">UFOPK3573_00510</name>
    <name evidence="3" type="ORF">UFOPK3879_00846</name>
</gene>
<dbReference type="Pfam" id="PF13607">
    <property type="entry name" value="Succ_CoA_lig"/>
    <property type="match status" value="1"/>
</dbReference>
<dbReference type="EMBL" id="CAFBMJ010000026">
    <property type="protein sequence ID" value="CAB4898373.1"/>
    <property type="molecule type" value="Genomic_DNA"/>
</dbReference>
<reference evidence="3" key="1">
    <citation type="submission" date="2020-05" db="EMBL/GenBank/DDBJ databases">
        <authorList>
            <person name="Chiriac C."/>
            <person name="Salcher M."/>
            <person name="Ghai R."/>
            <person name="Kavagutti S V."/>
        </authorList>
    </citation>
    <scope>NUCLEOTIDE SEQUENCE</scope>
</reference>
<dbReference type="Pfam" id="PF13549">
    <property type="entry name" value="ATP-grasp_5"/>
    <property type="match status" value="1"/>
</dbReference>
<dbReference type="InterPro" id="IPR013815">
    <property type="entry name" value="ATP_grasp_subdomain_1"/>
</dbReference>
<dbReference type="PANTHER" id="PTHR42793">
    <property type="entry name" value="COA BINDING DOMAIN CONTAINING PROTEIN"/>
    <property type="match status" value="1"/>
</dbReference>
<name>A0A6J7LAT3_9ZZZZ</name>
<dbReference type="InterPro" id="IPR016102">
    <property type="entry name" value="Succinyl-CoA_synth-like"/>
</dbReference>
<dbReference type="Gene3D" id="3.30.1490.20">
    <property type="entry name" value="ATP-grasp fold, A domain"/>
    <property type="match status" value="1"/>
</dbReference>
<evidence type="ECO:0000313" key="2">
    <source>
        <dbReference type="EMBL" id="CAB4898373.1"/>
    </source>
</evidence>
<dbReference type="SUPFAM" id="SSF56059">
    <property type="entry name" value="Glutathione synthetase ATP-binding domain-like"/>
    <property type="match status" value="1"/>
</dbReference>
<dbReference type="InterPro" id="IPR003781">
    <property type="entry name" value="CoA-bd"/>
</dbReference>
<dbReference type="Pfam" id="PF13380">
    <property type="entry name" value="CoA_binding_2"/>
    <property type="match status" value="1"/>
</dbReference>
<dbReference type="SMART" id="SM00881">
    <property type="entry name" value="CoA_binding"/>
    <property type="match status" value="1"/>
</dbReference>
<protein>
    <submittedName>
        <fullName evidence="3">Unannotated protein</fullName>
    </submittedName>
</protein>
<dbReference type="SUPFAM" id="SSF51735">
    <property type="entry name" value="NAD(P)-binding Rossmann-fold domains"/>
    <property type="match status" value="1"/>
</dbReference>
<dbReference type="GO" id="GO:0005524">
    <property type="term" value="F:ATP binding"/>
    <property type="evidence" value="ECO:0007669"/>
    <property type="project" value="InterPro"/>
</dbReference>
<evidence type="ECO:0000259" key="1">
    <source>
        <dbReference type="SMART" id="SM00881"/>
    </source>
</evidence>
<accession>A0A6J7LAT3</accession>
<dbReference type="InterPro" id="IPR032875">
    <property type="entry name" value="Succ_CoA_lig_flav_dom"/>
</dbReference>
<dbReference type="PANTHER" id="PTHR42793:SF4">
    <property type="entry name" value="BLL6376 PROTEIN"/>
    <property type="match status" value="1"/>
</dbReference>
<organism evidence="3">
    <name type="scientific">freshwater metagenome</name>
    <dbReference type="NCBI Taxonomy" id="449393"/>
    <lineage>
        <taxon>unclassified sequences</taxon>
        <taxon>metagenomes</taxon>
        <taxon>ecological metagenomes</taxon>
    </lineage>
</organism>
<dbReference type="InterPro" id="IPR036291">
    <property type="entry name" value="NAD(P)-bd_dom_sf"/>
</dbReference>
<dbReference type="Gene3D" id="3.40.50.720">
    <property type="entry name" value="NAD(P)-binding Rossmann-like Domain"/>
    <property type="match status" value="1"/>
</dbReference>
<feature type="domain" description="CoA-binding" evidence="1">
    <location>
        <begin position="11"/>
        <end position="101"/>
    </location>
</feature>
<proteinExistence type="predicted"/>
<sequence>MPQAHTALARMLNPRSIAVIGGNPAAAVVRQCQKLGFTGEIWPVHPTRKEMHGVACFASVNDLPGVPDAAFVAVNRHLTLDAVKQLSKMGAGGAVCYASGFSETGDTDLQQQLVLAAGDMPLLGPNCYGFINTLDGVALWPDEHGCVTVDRGVGMISQSGNVGINLTMQQRNLRMAYMVTVGNQAGGGVEDVLETFIHDDRVTAIGMFIEAIRDAPRFAALAQEAFARNKRIVALQTGKSEAGALIAASHTASLAGNRQAYAAFFDRCGVATVETPTELLETLKLLDNGGPLSGYRIASLSCSGGEASLVADLSEATNLVFAPFPDEQRARIESTLTELVSVGNPFDYHTFMWGDKDAMTRTFSETMRGEHDATILLLDAPPRPDQDASSWVVAAEAFAAASNDTKRRGIIVATIPECFSESMRDSINALGMTPAQGLRETLIALDRCAWLGQHAPQIAPVVVSAPGKTAIVDEASAKARLSTWNIAVPLGARCTRNTVVETAAKIGFPVTLKGLGLAHKSESGAVAVGLQNAEQLEASIASMPASITEFLVEQTITGIVAEVLVSIRRTAPLGWMITLGAGGILTELWRDTQCLLAPVTKDEIREALQQLRIAPILNGYRGKPAANIDALVDVVIALQDAVIGSSVVEVELNPVLATTTSAIAVDALLIEETK</sequence>
<dbReference type="SUPFAM" id="SSF52210">
    <property type="entry name" value="Succinyl-CoA synthetase domains"/>
    <property type="match status" value="2"/>
</dbReference>
<dbReference type="Gene3D" id="3.30.470.20">
    <property type="entry name" value="ATP-grasp fold, B domain"/>
    <property type="match status" value="1"/>
</dbReference>